<keyword evidence="1" id="KW-0378">Hydrolase</keyword>
<dbReference type="InterPro" id="IPR023365">
    <property type="entry name" value="Sortase_dom-sf"/>
</dbReference>
<dbReference type="CDD" id="cd05829">
    <property type="entry name" value="Sortase_F"/>
    <property type="match status" value="1"/>
</dbReference>
<name>A0A7W7PJK1_9ACTN</name>
<dbReference type="Pfam" id="PF04203">
    <property type="entry name" value="Sortase"/>
    <property type="match status" value="1"/>
</dbReference>
<proteinExistence type="predicted"/>
<keyword evidence="2" id="KW-0472">Membrane</keyword>
<keyword evidence="4" id="KW-1185">Reference proteome</keyword>
<sequence>MSDDDRPSGASRLLTVLAWTALLSALWLWGRHITEGPIAGSPAAGGVTAASLSGQALPPAHPPLPEAGPRTLAIKAMRLRAPIEDRGLNAAGAVDPPPYDRPGAVAWYRGGPPPGTRGAAVLVGHVDTDRSRAVFYGLSSIKPGQTVSVARSDGSVAEFTVEDVAVFTKDRFDARKVYGPRDGHRAELRLITCGGEYDRARRSYNANVVVSAYLTGSRTGPV</sequence>
<dbReference type="SUPFAM" id="SSF63817">
    <property type="entry name" value="Sortase"/>
    <property type="match status" value="1"/>
</dbReference>
<keyword evidence="2" id="KW-1133">Transmembrane helix</keyword>
<dbReference type="NCBIfam" id="NF033748">
    <property type="entry name" value="class_F_sortase"/>
    <property type="match status" value="1"/>
</dbReference>
<evidence type="ECO:0000313" key="3">
    <source>
        <dbReference type="EMBL" id="MBB4892217.1"/>
    </source>
</evidence>
<dbReference type="Gene3D" id="2.40.260.10">
    <property type="entry name" value="Sortase"/>
    <property type="match status" value="1"/>
</dbReference>
<accession>A0A7W7PJK1</accession>
<evidence type="ECO:0000313" key="4">
    <source>
        <dbReference type="Proteomes" id="UP000556084"/>
    </source>
</evidence>
<feature type="transmembrane region" description="Helical" evidence="2">
    <location>
        <begin position="12"/>
        <end position="30"/>
    </location>
</feature>
<protein>
    <recommendedName>
        <fullName evidence="5">Class F sortase</fullName>
    </recommendedName>
</protein>
<dbReference type="InterPro" id="IPR005754">
    <property type="entry name" value="Sortase"/>
</dbReference>
<organism evidence="3 4">
    <name type="scientific">Streptomyces olivoverticillatus</name>
    <dbReference type="NCBI Taxonomy" id="66427"/>
    <lineage>
        <taxon>Bacteria</taxon>
        <taxon>Bacillati</taxon>
        <taxon>Actinomycetota</taxon>
        <taxon>Actinomycetes</taxon>
        <taxon>Kitasatosporales</taxon>
        <taxon>Streptomycetaceae</taxon>
        <taxon>Streptomyces</taxon>
    </lineage>
</organism>
<dbReference type="EMBL" id="JACHJH010000002">
    <property type="protein sequence ID" value="MBB4892217.1"/>
    <property type="molecule type" value="Genomic_DNA"/>
</dbReference>
<dbReference type="AlphaFoldDB" id="A0A7W7PJK1"/>
<comment type="caution">
    <text evidence="3">The sequence shown here is derived from an EMBL/GenBank/DDBJ whole genome shotgun (WGS) entry which is preliminary data.</text>
</comment>
<gene>
    <name evidence="3" type="ORF">FHS39_001228</name>
</gene>
<evidence type="ECO:0008006" key="5">
    <source>
        <dbReference type="Google" id="ProtNLM"/>
    </source>
</evidence>
<dbReference type="InterPro" id="IPR042001">
    <property type="entry name" value="Sortase_F"/>
</dbReference>
<keyword evidence="2" id="KW-0812">Transmembrane</keyword>
<reference evidence="3 4" key="1">
    <citation type="submission" date="2020-08" db="EMBL/GenBank/DDBJ databases">
        <title>Genomic Encyclopedia of Type Strains, Phase III (KMG-III): the genomes of soil and plant-associated and newly described type strains.</title>
        <authorList>
            <person name="Whitman W."/>
        </authorList>
    </citation>
    <scope>NUCLEOTIDE SEQUENCE [LARGE SCALE GENOMIC DNA]</scope>
    <source>
        <strain evidence="3 4">CECT 3266</strain>
    </source>
</reference>
<dbReference type="GO" id="GO:0016787">
    <property type="term" value="F:hydrolase activity"/>
    <property type="evidence" value="ECO:0007669"/>
    <property type="project" value="UniProtKB-KW"/>
</dbReference>
<dbReference type="RefSeq" id="WP_184347043.1">
    <property type="nucleotide sequence ID" value="NZ_JACHJH010000002.1"/>
</dbReference>
<dbReference type="Proteomes" id="UP000556084">
    <property type="component" value="Unassembled WGS sequence"/>
</dbReference>
<evidence type="ECO:0000256" key="1">
    <source>
        <dbReference type="ARBA" id="ARBA00022801"/>
    </source>
</evidence>
<evidence type="ECO:0000256" key="2">
    <source>
        <dbReference type="SAM" id="Phobius"/>
    </source>
</evidence>